<dbReference type="EMBL" id="JACJFM010000080">
    <property type="protein sequence ID" value="MBB1489668.1"/>
    <property type="molecule type" value="Genomic_DNA"/>
</dbReference>
<sequence>MKHTNIIFHQLLKSLPRQRFQDAVDRHQGDKRIRTLSCWDQLVALLFAQLTGRQSLRDLVDCFNSQKNCHYHLGTRTISRSSLSDANKNRPSEIFLETFYYLLEQVREHLPNKAANEMVRLIDSTTIDLNLNQYEWAKFRSTKGGIKLHTVYDPNAEIPVFFQMTNAKVHDCKALNSLPILPGITYVVDRAYDDYSWYYGLDQQNSIFVGRMKSSACYEVIETLKATGNSILSDEIIRLTSDKARKTCPISLRRVTFLREEDQKVLVFISNDMARTAEEIAALYKQRWQIELFFKWIKQNLKIKRFIGRNENAVWIQILVAMIAYLLLKRAQQSSFSSLSLQQINRLVSVNITSRRSLIDLLHPDSAGYSSPPEAPDQLSMELVYI</sequence>
<evidence type="ECO:0000313" key="8">
    <source>
        <dbReference type="Proteomes" id="UP000565262"/>
    </source>
</evidence>
<accession>A0A839IXI1</accession>
<evidence type="ECO:0000256" key="4">
    <source>
        <dbReference type="ARBA" id="ARBA00023172"/>
    </source>
</evidence>
<dbReference type="AlphaFoldDB" id="A0A839IXI1"/>
<dbReference type="InterPro" id="IPR025399">
    <property type="entry name" value="DUF4372"/>
</dbReference>
<evidence type="ECO:0000256" key="3">
    <source>
        <dbReference type="ARBA" id="ARBA00023125"/>
    </source>
</evidence>
<dbReference type="GO" id="GO:0003677">
    <property type="term" value="F:DNA binding"/>
    <property type="evidence" value="ECO:0007669"/>
    <property type="project" value="UniProtKB-KW"/>
</dbReference>
<feature type="domain" description="DUF4372" evidence="6">
    <location>
        <begin position="3"/>
        <end position="76"/>
    </location>
</feature>
<dbReference type="Proteomes" id="UP000565262">
    <property type="component" value="Unassembled WGS sequence"/>
</dbReference>
<dbReference type="Pfam" id="PF01609">
    <property type="entry name" value="DDE_Tnp_1"/>
    <property type="match status" value="1"/>
</dbReference>
<organism evidence="7 8">
    <name type="scientific">Oceanospirillum sediminis</name>
    <dbReference type="NCBI Taxonomy" id="2760088"/>
    <lineage>
        <taxon>Bacteria</taxon>
        <taxon>Pseudomonadati</taxon>
        <taxon>Pseudomonadota</taxon>
        <taxon>Gammaproteobacteria</taxon>
        <taxon>Oceanospirillales</taxon>
        <taxon>Oceanospirillaceae</taxon>
        <taxon>Oceanospirillum</taxon>
    </lineage>
</organism>
<evidence type="ECO:0000259" key="6">
    <source>
        <dbReference type="Pfam" id="PF14294"/>
    </source>
</evidence>
<evidence type="ECO:0000259" key="5">
    <source>
        <dbReference type="Pfam" id="PF01609"/>
    </source>
</evidence>
<dbReference type="InterPro" id="IPR002559">
    <property type="entry name" value="Transposase_11"/>
</dbReference>
<proteinExistence type="inferred from homology"/>
<feature type="domain" description="Transposase IS4-like" evidence="5">
    <location>
        <begin position="118"/>
        <end position="327"/>
    </location>
</feature>
<keyword evidence="3" id="KW-0238">DNA-binding</keyword>
<dbReference type="InterPro" id="IPR012337">
    <property type="entry name" value="RNaseH-like_sf"/>
</dbReference>
<dbReference type="InterPro" id="IPR047952">
    <property type="entry name" value="Transpos_IS4"/>
</dbReference>
<dbReference type="GO" id="GO:0006313">
    <property type="term" value="P:DNA transposition"/>
    <property type="evidence" value="ECO:0007669"/>
    <property type="project" value="InterPro"/>
</dbReference>
<dbReference type="Pfam" id="PF14294">
    <property type="entry name" value="DUF4372"/>
    <property type="match status" value="1"/>
</dbReference>
<protein>
    <submittedName>
        <fullName evidence="7">IS4 family transposase</fullName>
    </submittedName>
</protein>
<reference evidence="7 8" key="1">
    <citation type="submission" date="2020-08" db="EMBL/GenBank/DDBJ databases">
        <title>Oceanospirillum sp. nov. isolated from marine sediment.</title>
        <authorList>
            <person name="Ji X."/>
        </authorList>
    </citation>
    <scope>NUCLEOTIDE SEQUENCE [LARGE SCALE GENOMIC DNA]</scope>
    <source>
        <strain evidence="7 8">D5</strain>
    </source>
</reference>
<name>A0A839IXI1_9GAMM</name>
<dbReference type="PANTHER" id="PTHR33258:SF1">
    <property type="entry name" value="TRANSPOSASE INSL FOR INSERTION SEQUENCE ELEMENT IS186A-RELATED"/>
    <property type="match status" value="1"/>
</dbReference>
<evidence type="ECO:0000313" key="7">
    <source>
        <dbReference type="EMBL" id="MBB1489668.1"/>
    </source>
</evidence>
<keyword evidence="4" id="KW-0233">DNA recombination</keyword>
<dbReference type="Gene3D" id="3.90.350.10">
    <property type="entry name" value="Transposase Inhibitor Protein From Tn5, Chain A, domain 1"/>
    <property type="match status" value="1"/>
</dbReference>
<dbReference type="PANTHER" id="PTHR33258">
    <property type="entry name" value="TRANSPOSASE INSL FOR INSERTION SEQUENCE ELEMENT IS186A-RELATED"/>
    <property type="match status" value="1"/>
</dbReference>
<dbReference type="GO" id="GO:0004803">
    <property type="term" value="F:transposase activity"/>
    <property type="evidence" value="ECO:0007669"/>
    <property type="project" value="InterPro"/>
</dbReference>
<gene>
    <name evidence="7" type="ORF">H4O21_23955</name>
</gene>
<evidence type="ECO:0000256" key="2">
    <source>
        <dbReference type="ARBA" id="ARBA00022578"/>
    </source>
</evidence>
<dbReference type="NCBIfam" id="NF033592">
    <property type="entry name" value="transpos_IS4_1"/>
    <property type="match status" value="1"/>
</dbReference>
<comment type="caution">
    <text evidence="7">The sequence shown here is derived from an EMBL/GenBank/DDBJ whole genome shotgun (WGS) entry which is preliminary data.</text>
</comment>
<keyword evidence="2" id="KW-0815">Transposition</keyword>
<keyword evidence="8" id="KW-1185">Reference proteome</keyword>
<comment type="similarity">
    <text evidence="1">Belongs to the transposase 11 family.</text>
</comment>
<evidence type="ECO:0000256" key="1">
    <source>
        <dbReference type="ARBA" id="ARBA00010075"/>
    </source>
</evidence>
<dbReference type="SUPFAM" id="SSF53098">
    <property type="entry name" value="Ribonuclease H-like"/>
    <property type="match status" value="1"/>
</dbReference>
<dbReference type="RefSeq" id="WP_182812352.1">
    <property type="nucleotide sequence ID" value="NZ_JACJFM010000080.1"/>
</dbReference>